<reference evidence="2" key="1">
    <citation type="journal article" date="2019" name="Int. J. Syst. Evol. Microbiol.">
        <title>The Global Catalogue of Microorganisms (GCM) 10K type strain sequencing project: providing services to taxonomists for standard genome sequencing and annotation.</title>
        <authorList>
            <consortium name="The Broad Institute Genomics Platform"/>
            <consortium name="The Broad Institute Genome Sequencing Center for Infectious Disease"/>
            <person name="Wu L."/>
            <person name="Ma J."/>
        </authorList>
    </citation>
    <scope>NUCLEOTIDE SEQUENCE [LARGE SCALE GENOMIC DNA]</scope>
    <source>
        <strain evidence="2">JCM 17225</strain>
    </source>
</reference>
<name>A0ABP7UFL6_9BACT</name>
<accession>A0ABP7UFL6</accession>
<organism evidence="1 2">
    <name type="scientific">Hymenobacter glaciei</name>
    <dbReference type="NCBI Taxonomy" id="877209"/>
    <lineage>
        <taxon>Bacteria</taxon>
        <taxon>Pseudomonadati</taxon>
        <taxon>Bacteroidota</taxon>
        <taxon>Cytophagia</taxon>
        <taxon>Cytophagales</taxon>
        <taxon>Hymenobacteraceae</taxon>
        <taxon>Hymenobacter</taxon>
    </lineage>
</organism>
<evidence type="ECO:0000313" key="2">
    <source>
        <dbReference type="Proteomes" id="UP001501469"/>
    </source>
</evidence>
<keyword evidence="2" id="KW-1185">Reference proteome</keyword>
<comment type="caution">
    <text evidence="1">The sequence shown here is derived from an EMBL/GenBank/DDBJ whole genome shotgun (WGS) entry which is preliminary data.</text>
</comment>
<dbReference type="Proteomes" id="UP001501469">
    <property type="component" value="Unassembled WGS sequence"/>
</dbReference>
<sequence>MLDFSLITDNQPNNSTAKLKYIGGIEWEEFEEAQVAKVIEGHLDYYGDFRWSNELVKRKISQLEELNRASLSNLTDILKHANAAGCGIMAYGD</sequence>
<proteinExistence type="predicted"/>
<protein>
    <submittedName>
        <fullName evidence="1">Uncharacterized protein</fullName>
    </submittedName>
</protein>
<dbReference type="EMBL" id="BAABDK010000023">
    <property type="protein sequence ID" value="GAA4041963.1"/>
    <property type="molecule type" value="Genomic_DNA"/>
</dbReference>
<evidence type="ECO:0000313" key="1">
    <source>
        <dbReference type="EMBL" id="GAA4041963.1"/>
    </source>
</evidence>
<dbReference type="RefSeq" id="WP_345056067.1">
    <property type="nucleotide sequence ID" value="NZ_BAABDK010000023.1"/>
</dbReference>
<gene>
    <name evidence="1" type="ORF">GCM10022409_29970</name>
</gene>